<dbReference type="RefSeq" id="WP_377127564.1">
    <property type="nucleotide sequence ID" value="NZ_JBHUON010000013.1"/>
</dbReference>
<keyword evidence="1" id="KW-0812">Transmembrane</keyword>
<proteinExistence type="predicted"/>
<evidence type="ECO:0000313" key="2">
    <source>
        <dbReference type="EMBL" id="MFD2865363.1"/>
    </source>
</evidence>
<dbReference type="Proteomes" id="UP001597601">
    <property type="component" value="Unassembled WGS sequence"/>
</dbReference>
<evidence type="ECO:0000313" key="3">
    <source>
        <dbReference type="Proteomes" id="UP001597601"/>
    </source>
</evidence>
<comment type="caution">
    <text evidence="2">The sequence shown here is derived from an EMBL/GenBank/DDBJ whole genome shotgun (WGS) entry which is preliminary data.</text>
</comment>
<keyword evidence="1" id="KW-0472">Membrane</keyword>
<organism evidence="2 3">
    <name type="scientific">Mucilaginibacter antarcticus</name>
    <dbReference type="NCBI Taxonomy" id="1855725"/>
    <lineage>
        <taxon>Bacteria</taxon>
        <taxon>Pseudomonadati</taxon>
        <taxon>Bacteroidota</taxon>
        <taxon>Sphingobacteriia</taxon>
        <taxon>Sphingobacteriales</taxon>
        <taxon>Sphingobacteriaceae</taxon>
        <taxon>Mucilaginibacter</taxon>
    </lineage>
</organism>
<dbReference type="EMBL" id="JBHUON010000013">
    <property type="protein sequence ID" value="MFD2865363.1"/>
    <property type="molecule type" value="Genomic_DNA"/>
</dbReference>
<sequence length="258" mass="27994">MAMQDKDFDKLLNQKFADFEVEPSTTTWDNIAAELDGKKAKPSGLPWIRIAAAVLIVATAGMLFLKKDVQITDKNSKLVANRIKPDASIKQETKEIAQAEVIKQAKPTIAITKISASKHQQSKTVSIAKTIISVAVTPADIVDHDPLINSEPILANVSNPASAKTVAILPDVKLTPRILDTDNEESIRQAAVTSAEKQVIEPIKKRGIRNLGGLINAVVARLDKRDDKFIEFSDGDDGDDNATEVTGVNLGLLKIKKQ</sequence>
<gene>
    <name evidence="2" type="ORF">ACFSYC_11750</name>
</gene>
<accession>A0ABW5XTF8</accession>
<reference evidence="3" key="1">
    <citation type="journal article" date="2019" name="Int. J. Syst. Evol. Microbiol.">
        <title>The Global Catalogue of Microorganisms (GCM) 10K type strain sequencing project: providing services to taxonomists for standard genome sequencing and annotation.</title>
        <authorList>
            <consortium name="The Broad Institute Genomics Platform"/>
            <consortium name="The Broad Institute Genome Sequencing Center for Infectious Disease"/>
            <person name="Wu L."/>
            <person name="Ma J."/>
        </authorList>
    </citation>
    <scope>NUCLEOTIDE SEQUENCE [LARGE SCALE GENOMIC DNA]</scope>
    <source>
        <strain evidence="3">KCTC 52232</strain>
    </source>
</reference>
<feature type="transmembrane region" description="Helical" evidence="1">
    <location>
        <begin position="47"/>
        <end position="65"/>
    </location>
</feature>
<keyword evidence="1" id="KW-1133">Transmembrane helix</keyword>
<name>A0ABW5XTF8_9SPHI</name>
<protein>
    <submittedName>
        <fullName evidence="2">Uncharacterized protein</fullName>
    </submittedName>
</protein>
<keyword evidence="3" id="KW-1185">Reference proteome</keyword>
<evidence type="ECO:0000256" key="1">
    <source>
        <dbReference type="SAM" id="Phobius"/>
    </source>
</evidence>